<protein>
    <submittedName>
        <fullName evidence="2">Uncharacterized protein</fullName>
    </submittedName>
</protein>
<gene>
    <name evidence="2" type="ORF">CU097_013708</name>
</gene>
<proteinExistence type="predicted"/>
<dbReference type="AlphaFoldDB" id="A0A367JSI6"/>
<keyword evidence="1" id="KW-0812">Transmembrane</keyword>
<keyword evidence="3" id="KW-1185">Reference proteome</keyword>
<accession>A0A367JSI6</accession>
<evidence type="ECO:0000313" key="2">
    <source>
        <dbReference type="EMBL" id="RCH92855.1"/>
    </source>
</evidence>
<name>A0A367JSI6_RHIAZ</name>
<feature type="non-terminal residue" evidence="2">
    <location>
        <position position="54"/>
    </location>
</feature>
<evidence type="ECO:0000256" key="1">
    <source>
        <dbReference type="SAM" id="Phobius"/>
    </source>
</evidence>
<evidence type="ECO:0000313" key="3">
    <source>
        <dbReference type="Proteomes" id="UP000252139"/>
    </source>
</evidence>
<keyword evidence="1" id="KW-0472">Membrane</keyword>
<sequence length="54" mass="5908">MPEVIQMDLGTVGPDKLEIISEFISLTCISVLATALGSKTFGEKIKTLNYGRFM</sequence>
<feature type="transmembrane region" description="Helical" evidence="1">
    <location>
        <begin position="20"/>
        <end position="38"/>
    </location>
</feature>
<keyword evidence="1" id="KW-1133">Transmembrane helix</keyword>
<reference evidence="2 3" key="1">
    <citation type="journal article" date="2018" name="G3 (Bethesda)">
        <title>Phylogenetic and Phylogenomic Definition of Rhizopus Species.</title>
        <authorList>
            <person name="Gryganskyi A.P."/>
            <person name="Golan J."/>
            <person name="Dolatabadi S."/>
            <person name="Mondo S."/>
            <person name="Robb S."/>
            <person name="Idnurm A."/>
            <person name="Muszewska A."/>
            <person name="Steczkiewicz K."/>
            <person name="Masonjones S."/>
            <person name="Liao H.L."/>
            <person name="Gajdeczka M.T."/>
            <person name="Anike F."/>
            <person name="Vuek A."/>
            <person name="Anishchenko I.M."/>
            <person name="Voigt K."/>
            <person name="de Hoog G.S."/>
            <person name="Smith M.E."/>
            <person name="Heitman J."/>
            <person name="Vilgalys R."/>
            <person name="Stajich J.E."/>
        </authorList>
    </citation>
    <scope>NUCLEOTIDE SEQUENCE [LARGE SCALE GENOMIC DNA]</scope>
    <source>
        <strain evidence="2 3">CBS 357.93</strain>
    </source>
</reference>
<comment type="caution">
    <text evidence="2">The sequence shown here is derived from an EMBL/GenBank/DDBJ whole genome shotgun (WGS) entry which is preliminary data.</text>
</comment>
<dbReference type="EMBL" id="PJQL01000771">
    <property type="protein sequence ID" value="RCH92855.1"/>
    <property type="molecule type" value="Genomic_DNA"/>
</dbReference>
<dbReference type="Proteomes" id="UP000252139">
    <property type="component" value="Unassembled WGS sequence"/>
</dbReference>
<dbReference type="OrthoDB" id="10394846at2759"/>
<organism evidence="2 3">
    <name type="scientific">Rhizopus azygosporus</name>
    <name type="common">Rhizopus microsporus var. azygosporus</name>
    <dbReference type="NCBI Taxonomy" id="86630"/>
    <lineage>
        <taxon>Eukaryota</taxon>
        <taxon>Fungi</taxon>
        <taxon>Fungi incertae sedis</taxon>
        <taxon>Mucoromycota</taxon>
        <taxon>Mucoromycotina</taxon>
        <taxon>Mucoromycetes</taxon>
        <taxon>Mucorales</taxon>
        <taxon>Mucorineae</taxon>
        <taxon>Rhizopodaceae</taxon>
        <taxon>Rhizopus</taxon>
    </lineage>
</organism>